<feature type="region of interest" description="Disordered" evidence="10">
    <location>
        <begin position="838"/>
        <end position="857"/>
    </location>
</feature>
<feature type="compositionally biased region" description="Low complexity" evidence="10">
    <location>
        <begin position="845"/>
        <end position="857"/>
    </location>
</feature>
<comment type="function">
    <text evidence="9">Functions as a component of the nuclear pore complex (NPC).</text>
</comment>
<dbReference type="PANTHER" id="PTHR13373">
    <property type="entry name" value="FROUNT PROTEIN-RELATED"/>
    <property type="match status" value="1"/>
</dbReference>
<evidence type="ECO:0000256" key="9">
    <source>
        <dbReference type="RuleBase" id="RU365073"/>
    </source>
</evidence>
<keyword evidence="8 9" id="KW-0539">Nucleus</keyword>
<evidence type="ECO:0000256" key="4">
    <source>
        <dbReference type="ARBA" id="ARBA00022816"/>
    </source>
</evidence>
<reference evidence="11" key="1">
    <citation type="submission" date="2021-01" db="EMBL/GenBank/DDBJ databases">
        <authorList>
            <person name="Corre E."/>
            <person name="Pelletier E."/>
            <person name="Niang G."/>
            <person name="Scheremetjew M."/>
            <person name="Finn R."/>
            <person name="Kale V."/>
            <person name="Holt S."/>
            <person name="Cochrane G."/>
            <person name="Meng A."/>
            <person name="Brown T."/>
            <person name="Cohen L."/>
        </authorList>
    </citation>
    <scope>NUCLEOTIDE SEQUENCE</scope>
    <source>
        <strain evidence="11">CCMP125</strain>
    </source>
</reference>
<dbReference type="GO" id="GO:0006406">
    <property type="term" value="P:mRNA export from nucleus"/>
    <property type="evidence" value="ECO:0007669"/>
    <property type="project" value="TreeGrafter"/>
</dbReference>
<dbReference type="PANTHER" id="PTHR13373:SF21">
    <property type="entry name" value="NUCLEAR PORE COMPLEX PROTEIN NUP85"/>
    <property type="match status" value="1"/>
</dbReference>
<keyword evidence="5 9" id="KW-0653">Protein transport</keyword>
<dbReference type="GO" id="GO:0045893">
    <property type="term" value="P:positive regulation of DNA-templated transcription"/>
    <property type="evidence" value="ECO:0007669"/>
    <property type="project" value="TreeGrafter"/>
</dbReference>
<dbReference type="Pfam" id="PF07575">
    <property type="entry name" value="Nucleopor_Nup85"/>
    <property type="match status" value="1"/>
</dbReference>
<evidence type="ECO:0000256" key="7">
    <source>
        <dbReference type="ARBA" id="ARBA00023132"/>
    </source>
</evidence>
<name>A0A7S2V9Q7_9STRA</name>
<dbReference type="GO" id="GO:0031080">
    <property type="term" value="C:nuclear pore outer ring"/>
    <property type="evidence" value="ECO:0007669"/>
    <property type="project" value="TreeGrafter"/>
</dbReference>
<protein>
    <recommendedName>
        <fullName evidence="9">Nuclear pore complex protein Nup85</fullName>
    </recommendedName>
</protein>
<dbReference type="AlphaFoldDB" id="A0A7S2V9Q7"/>
<dbReference type="InterPro" id="IPR011502">
    <property type="entry name" value="Nucleoporin_Nup85"/>
</dbReference>
<dbReference type="GO" id="GO:0017056">
    <property type="term" value="F:structural constituent of nuclear pore"/>
    <property type="evidence" value="ECO:0007669"/>
    <property type="project" value="TreeGrafter"/>
</dbReference>
<keyword evidence="9" id="KW-0472">Membrane</keyword>
<comment type="subcellular location">
    <subcellularLocation>
        <location evidence="1 9">Nucleus</location>
        <location evidence="1 9">Nuclear pore complex</location>
    </subcellularLocation>
</comment>
<comment type="subunit">
    <text evidence="9">Component of the nuclear pore complex (NPC).</text>
</comment>
<organism evidence="11">
    <name type="scientific">Entomoneis paludosa</name>
    <dbReference type="NCBI Taxonomy" id="265537"/>
    <lineage>
        <taxon>Eukaryota</taxon>
        <taxon>Sar</taxon>
        <taxon>Stramenopiles</taxon>
        <taxon>Ochrophyta</taxon>
        <taxon>Bacillariophyta</taxon>
        <taxon>Bacillariophyceae</taxon>
        <taxon>Bacillariophycidae</taxon>
        <taxon>Entomoneidaceae</taxon>
        <taxon>Entomoneis</taxon>
    </lineage>
</organism>
<evidence type="ECO:0000256" key="1">
    <source>
        <dbReference type="ARBA" id="ARBA00004567"/>
    </source>
</evidence>
<keyword evidence="7 9" id="KW-0906">Nuclear pore complex</keyword>
<proteinExistence type="inferred from homology"/>
<keyword evidence="3 9" id="KW-0813">Transport</keyword>
<evidence type="ECO:0000256" key="5">
    <source>
        <dbReference type="ARBA" id="ARBA00022927"/>
    </source>
</evidence>
<dbReference type="EMBL" id="HBHT01001360">
    <property type="protein sequence ID" value="CAD9941136.1"/>
    <property type="molecule type" value="Transcribed_RNA"/>
</dbReference>
<evidence type="ECO:0000256" key="2">
    <source>
        <dbReference type="ARBA" id="ARBA00005573"/>
    </source>
</evidence>
<evidence type="ECO:0000256" key="10">
    <source>
        <dbReference type="SAM" id="MobiDB-lite"/>
    </source>
</evidence>
<dbReference type="GO" id="GO:0031965">
    <property type="term" value="C:nuclear membrane"/>
    <property type="evidence" value="ECO:0007669"/>
    <property type="project" value="UniProtKB-UniRule"/>
</dbReference>
<evidence type="ECO:0000256" key="8">
    <source>
        <dbReference type="ARBA" id="ARBA00023242"/>
    </source>
</evidence>
<evidence type="ECO:0000256" key="3">
    <source>
        <dbReference type="ARBA" id="ARBA00022448"/>
    </source>
</evidence>
<dbReference type="GO" id="GO:0006606">
    <property type="term" value="P:protein import into nucleus"/>
    <property type="evidence" value="ECO:0007669"/>
    <property type="project" value="TreeGrafter"/>
</dbReference>
<keyword evidence="4 9" id="KW-0509">mRNA transport</keyword>
<evidence type="ECO:0000256" key="6">
    <source>
        <dbReference type="ARBA" id="ARBA00023010"/>
    </source>
</evidence>
<accession>A0A7S2V9Q7</accession>
<gene>
    <name evidence="11" type="ORF">APAL1065_LOCUS861</name>
</gene>
<keyword evidence="6 9" id="KW-0811">Translocation</keyword>
<comment type="similarity">
    <text evidence="2 9">Belongs to the nucleoporin Nup85 family.</text>
</comment>
<sequence length="890" mass="97899">MVALVAIVQAHRDYYDNQLLAAGARTLAQACRSATQDCLASWDEEWKNQMQAMNGEEGKDEDDDDASNLELLKLTLAVLHLSDIFLPLLHPQHHVLMASSPNENDDPMRQQFTGFSSPGASSILDAFQKPGAVTAPLVRFLRYHFDSPHLSHPETPNMLQAQQPECYAVEGYGEDEESSLYWVYVKTLVLRGCLTQAWEALSRHSMFQSANSILVSNESGDTLRENSQQVVDCFLALKQILNCAPLPGGRDDEYDDAIFLDRAMLAEQDENNNDMDYDGEEAMEFIGLRVTPEDYKIWEPEPANHGHDVGAAGVDFPLVYNDELAKRKHTEWKQYLQEQIRPDLQPLLNRIPQLNSIFDILSGSAQLSTIAASVGSSWAESFCATLLYQSPHLQPSKMPNMADHFMKSALNDQDGDGGNAFNDIMLNIMQGKASEAIEALYTLGGATGAALPSTLLAVIYTLYLDAKILAPEAGFRQTEFLCDAATSIVASIAKSGTESADTATALALGLLLPHCMENEQIRLCVVHTVERYNPLSDSGAREVMELISTLLMETGKTSKKRKKSSLCHNLPLFEAYDMVVLCRYRHYSEQSQPGTAVVWLATGMQFRAACGKGDDVRAMAESGTCYRTLCALCISLSTKLLHLLTRPKSKGSAEEFNRLYHNTRNMVLSIEDYISGAGRSVPDMGETAFLNQVAEVQVLLRVFELVEAHIIAMDNAQCASLIVACIQESKRVNSTVGSLIPLSLHWPLLVISYKMLEKEESVTSDTTLPPISAFDQAGISCLLESLLQVMNLSSKEKLVQVGTDSPSWGPSSEDELLEIQGFLARALARACVVENAKTKKGGFHPPSSSTARSPAAVDDSMSSIRSIRSMDVAKHTPHIQQAVVLNMLEL</sequence>
<evidence type="ECO:0000313" key="11">
    <source>
        <dbReference type="EMBL" id="CAD9941136.1"/>
    </source>
</evidence>